<gene>
    <name evidence="11" type="ordered locus">Fbal_2869</name>
</gene>
<dbReference type="PROSITE" id="PS50293">
    <property type="entry name" value="TPR_REGION"/>
    <property type="match status" value="1"/>
</dbReference>
<evidence type="ECO:0000256" key="2">
    <source>
        <dbReference type="ARBA" id="ARBA00022729"/>
    </source>
</evidence>
<evidence type="ECO:0000256" key="3">
    <source>
        <dbReference type="ARBA" id="ARBA00022737"/>
    </source>
</evidence>
<dbReference type="AlphaFoldDB" id="E1SSR7"/>
<dbReference type="GeneID" id="67183093"/>
<evidence type="ECO:0000256" key="4">
    <source>
        <dbReference type="ARBA" id="ARBA00022803"/>
    </source>
</evidence>
<sequence>MTKKRWLPLVAALSLVLGGCASTSEDTSTTGVLPLVMPQQPDQQLEIALAKLSELLQVPDLSDEQRARFLYDRAIRYDSVGLRTLARIDFTRALQLQPDLPDVYNFMGIYYTQAQEFDQAYEAFDAVLELDPAYSYAYLNRGIALYYGGRPQLAVSDLETFYLDDPRDPYRVIWLYLAELNTDPEGAQARLRYNRTQLDDADWATGLVDLYLGRIEPGALLAGSRSGIDNQRALAERLCEAYFYLGKKARMEGRPQEAINLYKLALATNIYEFVEHRYALVEMREIAEDAIQQAEAANSAAE</sequence>
<dbReference type="GO" id="GO:0009279">
    <property type="term" value="C:cell outer membrane"/>
    <property type="evidence" value="ECO:0007669"/>
    <property type="project" value="TreeGrafter"/>
</dbReference>
<feature type="chain" id="PRO_5003151859" description="Lipoprotein NlpI" evidence="10">
    <location>
        <begin position="24"/>
        <end position="302"/>
    </location>
</feature>
<dbReference type="EMBL" id="CP002209">
    <property type="protein sequence ID" value="ADN77071.1"/>
    <property type="molecule type" value="Genomic_DNA"/>
</dbReference>
<proteinExistence type="predicted"/>
<comment type="function">
    <text evidence="8">May be involved in cell division.</text>
</comment>
<dbReference type="PROSITE" id="PS50005">
    <property type="entry name" value="TPR"/>
    <property type="match status" value="1"/>
</dbReference>
<evidence type="ECO:0000256" key="6">
    <source>
        <dbReference type="ARBA" id="ARBA00023139"/>
    </source>
</evidence>
<keyword evidence="1 8" id="KW-1003">Cell membrane</keyword>
<dbReference type="PIRSF" id="PIRSF004654">
    <property type="entry name" value="NlpI"/>
    <property type="match status" value="1"/>
</dbReference>
<keyword evidence="3" id="KW-0677">Repeat</keyword>
<dbReference type="NCBIfam" id="NF008391">
    <property type="entry name" value="PRK11189.1"/>
    <property type="match status" value="1"/>
</dbReference>
<comment type="subcellular location">
    <subcellularLocation>
        <location evidence="8">Cell membrane</location>
    </subcellularLocation>
</comment>
<dbReference type="InterPro" id="IPR019734">
    <property type="entry name" value="TPR_rpt"/>
</dbReference>
<feature type="signal peptide" evidence="10">
    <location>
        <begin position="1"/>
        <end position="23"/>
    </location>
</feature>
<comment type="subunit">
    <text evidence="8">Homodimer.</text>
</comment>
<dbReference type="eggNOG" id="COG4785">
    <property type="taxonomic scope" value="Bacteria"/>
</dbReference>
<feature type="repeat" description="TPR" evidence="9">
    <location>
        <begin position="101"/>
        <end position="134"/>
    </location>
</feature>
<dbReference type="Gene3D" id="1.25.40.10">
    <property type="entry name" value="Tetratricopeptide repeat domain"/>
    <property type="match status" value="1"/>
</dbReference>
<dbReference type="Proteomes" id="UP000006683">
    <property type="component" value="Chromosome"/>
</dbReference>
<dbReference type="GO" id="GO:0005886">
    <property type="term" value="C:plasma membrane"/>
    <property type="evidence" value="ECO:0007669"/>
    <property type="project" value="UniProtKB-SubCell"/>
</dbReference>
<dbReference type="PANTHER" id="PTHR44858">
    <property type="entry name" value="TETRATRICOPEPTIDE REPEAT PROTEIN 6"/>
    <property type="match status" value="1"/>
</dbReference>
<dbReference type="InterPro" id="IPR011990">
    <property type="entry name" value="TPR-like_helical_dom_sf"/>
</dbReference>
<evidence type="ECO:0000256" key="9">
    <source>
        <dbReference type="PROSITE-ProRule" id="PRU00339"/>
    </source>
</evidence>
<evidence type="ECO:0000256" key="1">
    <source>
        <dbReference type="ARBA" id="ARBA00022475"/>
    </source>
</evidence>
<name>E1SSR7_FERBD</name>
<protein>
    <recommendedName>
        <fullName evidence="8">Lipoprotein NlpI</fullName>
    </recommendedName>
</protein>
<evidence type="ECO:0000256" key="5">
    <source>
        <dbReference type="ARBA" id="ARBA00023136"/>
    </source>
</evidence>
<keyword evidence="5 8" id="KW-0472">Membrane</keyword>
<dbReference type="KEGG" id="fbl:Fbal_2869"/>
<dbReference type="InterPro" id="IPR050498">
    <property type="entry name" value="Ycf3"/>
</dbReference>
<evidence type="ECO:0000313" key="11">
    <source>
        <dbReference type="EMBL" id="ADN77071.1"/>
    </source>
</evidence>
<organism evidence="11 12">
    <name type="scientific">Ferrimonas balearica (strain DSM 9799 / CCM 4581 / KCTC 23876 / PAT)</name>
    <dbReference type="NCBI Taxonomy" id="550540"/>
    <lineage>
        <taxon>Bacteria</taxon>
        <taxon>Pseudomonadati</taxon>
        <taxon>Pseudomonadota</taxon>
        <taxon>Gammaproteobacteria</taxon>
        <taxon>Alteromonadales</taxon>
        <taxon>Ferrimonadaceae</taxon>
        <taxon>Ferrimonas</taxon>
    </lineage>
</organism>
<dbReference type="SMART" id="SM00028">
    <property type="entry name" value="TPR"/>
    <property type="match status" value="4"/>
</dbReference>
<evidence type="ECO:0000256" key="8">
    <source>
        <dbReference type="PIRNR" id="PIRNR004654"/>
    </source>
</evidence>
<dbReference type="SUPFAM" id="SSF48452">
    <property type="entry name" value="TPR-like"/>
    <property type="match status" value="1"/>
</dbReference>
<dbReference type="STRING" id="550540.Fbal_2869"/>
<dbReference type="PANTHER" id="PTHR44858:SF1">
    <property type="entry name" value="UDP-N-ACETYLGLUCOSAMINE--PEPTIDE N-ACETYLGLUCOSAMINYLTRANSFERASE SPINDLY-RELATED"/>
    <property type="match status" value="1"/>
</dbReference>
<evidence type="ECO:0000313" key="12">
    <source>
        <dbReference type="Proteomes" id="UP000006683"/>
    </source>
</evidence>
<evidence type="ECO:0000256" key="7">
    <source>
        <dbReference type="ARBA" id="ARBA00023288"/>
    </source>
</evidence>
<keyword evidence="7" id="KW-0449">Lipoprotein</keyword>
<evidence type="ECO:0000256" key="10">
    <source>
        <dbReference type="SAM" id="SignalP"/>
    </source>
</evidence>
<keyword evidence="2 10" id="KW-0732">Signal</keyword>
<dbReference type="PROSITE" id="PS51257">
    <property type="entry name" value="PROKAR_LIPOPROTEIN"/>
    <property type="match status" value="1"/>
</dbReference>
<dbReference type="InterPro" id="IPR023605">
    <property type="entry name" value="Lipoprotein_NlpI"/>
</dbReference>
<keyword evidence="6" id="KW-0564">Palmitate</keyword>
<dbReference type="GO" id="GO:0046813">
    <property type="term" value="P:receptor-mediated virion attachment to host cell"/>
    <property type="evidence" value="ECO:0007669"/>
    <property type="project" value="TreeGrafter"/>
</dbReference>
<keyword evidence="4 9" id="KW-0802">TPR repeat</keyword>
<dbReference type="HOGENOM" id="CLU_071600_0_0_6"/>
<accession>E1SSR7</accession>
<reference evidence="11 12" key="1">
    <citation type="journal article" date="2010" name="Stand. Genomic Sci.">
        <title>Complete genome sequence of Ferrimonas balearica type strain (PAT).</title>
        <authorList>
            <person name="Nolan M."/>
            <person name="Sikorski J."/>
            <person name="Davenport K."/>
            <person name="Lucas S."/>
            <person name="Glavina Del Rio T."/>
            <person name="Tice H."/>
            <person name="Cheng J."/>
            <person name="Goodwin L."/>
            <person name="Pitluck S."/>
            <person name="Liolios K."/>
            <person name="Ivanova N."/>
            <person name="Mavromatis K."/>
            <person name="Ovchinnikova G."/>
            <person name="Pati A."/>
            <person name="Chen A."/>
            <person name="Palaniappan K."/>
            <person name="Land M."/>
            <person name="Hauser L."/>
            <person name="Chang Y."/>
            <person name="Jeffries C."/>
            <person name="Tapia R."/>
            <person name="Brettin T."/>
            <person name="Detter J."/>
            <person name="Han C."/>
            <person name="Yasawong M."/>
            <person name="Rohde M."/>
            <person name="Tindall B."/>
            <person name="Goker M."/>
            <person name="Woyke T."/>
            <person name="Bristow J."/>
            <person name="Eisen J."/>
            <person name="Markowitz V."/>
            <person name="Hugenholtz P."/>
            <person name="Kyrpides N."/>
            <person name="Klenk H."/>
            <person name="Lapidus A."/>
        </authorList>
    </citation>
    <scope>NUCLEOTIDE SEQUENCE [LARGE SCALE GENOMIC DNA]</scope>
    <source>
        <strain evidence="12">DSM 9799 / CCM 4581 / KCTC 23876 / PAT</strain>
    </source>
</reference>
<dbReference type="OrthoDB" id="509324at2"/>
<dbReference type="RefSeq" id="WP_013346377.1">
    <property type="nucleotide sequence ID" value="NC_014541.1"/>
</dbReference>
<keyword evidence="12" id="KW-1185">Reference proteome</keyword>
<dbReference type="Pfam" id="PF13181">
    <property type="entry name" value="TPR_8"/>
    <property type="match status" value="1"/>
</dbReference>